<organism evidence="2 3">
    <name type="scientific">Streptomyces roseolilacinus</name>
    <dbReference type="NCBI Taxonomy" id="66904"/>
    <lineage>
        <taxon>Bacteria</taxon>
        <taxon>Bacillati</taxon>
        <taxon>Actinomycetota</taxon>
        <taxon>Actinomycetes</taxon>
        <taxon>Kitasatosporales</taxon>
        <taxon>Streptomycetaceae</taxon>
        <taxon>Streptomyces</taxon>
    </lineage>
</organism>
<reference evidence="2" key="2">
    <citation type="submission" date="2020-09" db="EMBL/GenBank/DDBJ databases">
        <authorList>
            <person name="Sun Q."/>
            <person name="Ohkuma M."/>
        </authorList>
    </citation>
    <scope>NUCLEOTIDE SEQUENCE</scope>
    <source>
        <strain evidence="2">JCM 4335</strain>
    </source>
</reference>
<sequence length="79" mass="8043">MELSVPGSKEAGQRETPDAKNGPGSSQPTPADRRPRWESRAATGTCEPRGARGEHHGAVSHPGPHPGAAGGQPTARTAA</sequence>
<evidence type="ECO:0000313" key="2">
    <source>
        <dbReference type="EMBL" id="GGQ03496.1"/>
    </source>
</evidence>
<comment type="caution">
    <text evidence="2">The sequence shown here is derived from an EMBL/GenBank/DDBJ whole genome shotgun (WGS) entry which is preliminary data.</text>
</comment>
<accession>A0A918EJ85</accession>
<proteinExistence type="predicted"/>
<keyword evidence="3" id="KW-1185">Reference proteome</keyword>
<reference evidence="2" key="1">
    <citation type="journal article" date="2014" name="Int. J. Syst. Evol. Microbiol.">
        <title>Complete genome sequence of Corynebacterium casei LMG S-19264T (=DSM 44701T), isolated from a smear-ripened cheese.</title>
        <authorList>
            <consortium name="US DOE Joint Genome Institute (JGI-PGF)"/>
            <person name="Walter F."/>
            <person name="Albersmeier A."/>
            <person name="Kalinowski J."/>
            <person name="Ruckert C."/>
        </authorList>
    </citation>
    <scope>NUCLEOTIDE SEQUENCE</scope>
    <source>
        <strain evidence="2">JCM 4335</strain>
    </source>
</reference>
<dbReference type="AlphaFoldDB" id="A0A918EJ85"/>
<protein>
    <submittedName>
        <fullName evidence="2">Uncharacterized protein</fullName>
    </submittedName>
</protein>
<name>A0A918EJ85_9ACTN</name>
<dbReference type="Proteomes" id="UP000654123">
    <property type="component" value="Unassembled WGS sequence"/>
</dbReference>
<gene>
    <name evidence="2" type="ORF">GCM10010249_22270</name>
</gene>
<evidence type="ECO:0000313" key="3">
    <source>
        <dbReference type="Proteomes" id="UP000654123"/>
    </source>
</evidence>
<feature type="region of interest" description="Disordered" evidence="1">
    <location>
        <begin position="1"/>
        <end position="79"/>
    </location>
</feature>
<evidence type="ECO:0000256" key="1">
    <source>
        <dbReference type="SAM" id="MobiDB-lite"/>
    </source>
</evidence>
<dbReference type="EMBL" id="BMSV01000004">
    <property type="protein sequence ID" value="GGQ03496.1"/>
    <property type="molecule type" value="Genomic_DNA"/>
</dbReference>